<gene>
    <name evidence="5" type="ORF">GCM10010968_05010</name>
</gene>
<dbReference type="EMBL" id="BMLM01000001">
    <property type="protein sequence ID" value="GGN78797.1"/>
    <property type="molecule type" value="Genomic_DNA"/>
</dbReference>
<dbReference type="RefSeq" id="WP_188715713.1">
    <property type="nucleotide sequence ID" value="NZ_BAABBD010000001.1"/>
</dbReference>
<evidence type="ECO:0000256" key="2">
    <source>
        <dbReference type="ARBA" id="ARBA00022679"/>
    </source>
</evidence>
<keyword evidence="6" id="KW-1185">Reference proteome</keyword>
<dbReference type="Proteomes" id="UP000626982">
    <property type="component" value="Unassembled WGS sequence"/>
</dbReference>
<comment type="caution">
    <text evidence="5">The sequence shown here is derived from an EMBL/GenBank/DDBJ whole genome shotgun (WGS) entry which is preliminary data.</text>
</comment>
<dbReference type="PANTHER" id="PTHR43464:SF19">
    <property type="entry name" value="UBIQUINONE BIOSYNTHESIS O-METHYLTRANSFERASE, MITOCHONDRIAL"/>
    <property type="match status" value="1"/>
</dbReference>
<proteinExistence type="predicted"/>
<feature type="domain" description="Methyltransferase" evidence="4">
    <location>
        <begin position="64"/>
        <end position="162"/>
    </location>
</feature>
<keyword evidence="3" id="KW-0949">S-adenosyl-L-methionine</keyword>
<sequence length="237" mass="25559">MPLGPLRARDASARELMDEPGCDPEALERTYARFGLVNAVVSAPGAVRRRWIVPRLRADRPLRVLDVGTGGADLPRSLARWAASRGARVEVLGIDPEPRAIAYARALPPVEGVALRQAATGDLVAEGRRFDVVLSNHVLHHLAPHELGALLADSERLVAPGGVVVHGDIERSMLGWLGFAVGTLPLEPTILRGSFIRADGLASIRRSWTAAELAPALPDGWRVRRAVPSRLEVVHEP</sequence>
<name>A0ABQ2KBT8_9MICO</name>
<dbReference type="SUPFAM" id="SSF53335">
    <property type="entry name" value="S-adenosyl-L-methionine-dependent methyltransferases"/>
    <property type="match status" value="1"/>
</dbReference>
<evidence type="ECO:0000256" key="1">
    <source>
        <dbReference type="ARBA" id="ARBA00022603"/>
    </source>
</evidence>
<dbReference type="Pfam" id="PF13649">
    <property type="entry name" value="Methyltransf_25"/>
    <property type="match status" value="1"/>
</dbReference>
<evidence type="ECO:0000259" key="4">
    <source>
        <dbReference type="Pfam" id="PF13649"/>
    </source>
</evidence>
<dbReference type="InterPro" id="IPR029063">
    <property type="entry name" value="SAM-dependent_MTases_sf"/>
</dbReference>
<dbReference type="InterPro" id="IPR041698">
    <property type="entry name" value="Methyltransf_25"/>
</dbReference>
<evidence type="ECO:0000313" key="6">
    <source>
        <dbReference type="Proteomes" id="UP000626982"/>
    </source>
</evidence>
<accession>A0ABQ2KBT8</accession>
<reference evidence="6" key="1">
    <citation type="journal article" date="2019" name="Int. J. Syst. Evol. Microbiol.">
        <title>The Global Catalogue of Microorganisms (GCM) 10K type strain sequencing project: providing services to taxonomists for standard genome sequencing and annotation.</title>
        <authorList>
            <consortium name="The Broad Institute Genomics Platform"/>
            <consortium name="The Broad Institute Genome Sequencing Center for Infectious Disease"/>
            <person name="Wu L."/>
            <person name="Ma J."/>
        </authorList>
    </citation>
    <scope>NUCLEOTIDE SEQUENCE [LARGE SCALE GENOMIC DNA]</scope>
    <source>
        <strain evidence="6">CGMCC 1.6960</strain>
    </source>
</reference>
<organism evidence="5 6">
    <name type="scientific">Agrococcus terreus</name>
    <dbReference type="NCBI Taxonomy" id="574649"/>
    <lineage>
        <taxon>Bacteria</taxon>
        <taxon>Bacillati</taxon>
        <taxon>Actinomycetota</taxon>
        <taxon>Actinomycetes</taxon>
        <taxon>Micrococcales</taxon>
        <taxon>Microbacteriaceae</taxon>
        <taxon>Agrococcus</taxon>
    </lineage>
</organism>
<dbReference type="NCBIfam" id="NF004851">
    <property type="entry name" value="PRK06202.1"/>
    <property type="match status" value="1"/>
</dbReference>
<keyword evidence="1" id="KW-0489">Methyltransferase</keyword>
<protein>
    <recommendedName>
        <fullName evidence="4">Methyltransferase domain-containing protein</fullName>
    </recommendedName>
</protein>
<evidence type="ECO:0000313" key="5">
    <source>
        <dbReference type="EMBL" id="GGN78797.1"/>
    </source>
</evidence>
<dbReference type="CDD" id="cd02440">
    <property type="entry name" value="AdoMet_MTases"/>
    <property type="match status" value="1"/>
</dbReference>
<evidence type="ECO:0000256" key="3">
    <source>
        <dbReference type="ARBA" id="ARBA00022691"/>
    </source>
</evidence>
<dbReference type="Gene3D" id="3.40.50.150">
    <property type="entry name" value="Vaccinia Virus protein VP39"/>
    <property type="match status" value="1"/>
</dbReference>
<dbReference type="PANTHER" id="PTHR43464">
    <property type="entry name" value="METHYLTRANSFERASE"/>
    <property type="match status" value="1"/>
</dbReference>
<keyword evidence="2" id="KW-0808">Transferase</keyword>